<dbReference type="EMBL" id="CAXKWB010019699">
    <property type="protein sequence ID" value="CAL4122202.1"/>
    <property type="molecule type" value="Genomic_DNA"/>
</dbReference>
<dbReference type="GO" id="GO:0032580">
    <property type="term" value="C:Golgi cisterna membrane"/>
    <property type="evidence" value="ECO:0007669"/>
    <property type="project" value="UniProtKB-SubCell"/>
</dbReference>
<name>A0AAV2RFS6_MEGNR</name>
<reference evidence="4 5" key="1">
    <citation type="submission" date="2024-05" db="EMBL/GenBank/DDBJ databases">
        <authorList>
            <person name="Wallberg A."/>
        </authorList>
    </citation>
    <scope>NUCLEOTIDE SEQUENCE [LARGE SCALE GENOMIC DNA]</scope>
</reference>
<feature type="domain" description="Fucosyltransferase N-terminal" evidence="3">
    <location>
        <begin position="16"/>
        <end position="104"/>
    </location>
</feature>
<gene>
    <name evidence="4" type="ORF">MNOR_LOCUS22924</name>
</gene>
<dbReference type="SUPFAM" id="SSF53756">
    <property type="entry name" value="UDP-Glycosyltransferase/glycogen phosphorylase"/>
    <property type="match status" value="1"/>
</dbReference>
<evidence type="ECO:0000256" key="1">
    <source>
        <dbReference type="ARBA" id="ARBA00004447"/>
    </source>
</evidence>
<proteinExistence type="predicted"/>
<dbReference type="Proteomes" id="UP001497623">
    <property type="component" value="Unassembled WGS sequence"/>
</dbReference>
<protein>
    <recommendedName>
        <fullName evidence="3">Fucosyltransferase N-terminal domain-containing protein</fullName>
    </recommendedName>
</protein>
<keyword evidence="2" id="KW-0333">Golgi apparatus</keyword>
<dbReference type="Pfam" id="PF17039">
    <property type="entry name" value="Glyco_tran_10_N"/>
    <property type="match status" value="1"/>
</dbReference>
<dbReference type="PANTHER" id="PTHR48438:SF1">
    <property type="entry name" value="ALPHA-(1,3)-FUCOSYLTRANSFERASE C-RELATED"/>
    <property type="match status" value="1"/>
</dbReference>
<dbReference type="GO" id="GO:0008417">
    <property type="term" value="F:fucosyltransferase activity"/>
    <property type="evidence" value="ECO:0007669"/>
    <property type="project" value="InterPro"/>
</dbReference>
<organism evidence="4 5">
    <name type="scientific">Meganyctiphanes norvegica</name>
    <name type="common">Northern krill</name>
    <name type="synonym">Thysanopoda norvegica</name>
    <dbReference type="NCBI Taxonomy" id="48144"/>
    <lineage>
        <taxon>Eukaryota</taxon>
        <taxon>Metazoa</taxon>
        <taxon>Ecdysozoa</taxon>
        <taxon>Arthropoda</taxon>
        <taxon>Crustacea</taxon>
        <taxon>Multicrustacea</taxon>
        <taxon>Malacostraca</taxon>
        <taxon>Eumalacostraca</taxon>
        <taxon>Eucarida</taxon>
        <taxon>Euphausiacea</taxon>
        <taxon>Euphausiidae</taxon>
        <taxon>Meganyctiphanes</taxon>
    </lineage>
</organism>
<dbReference type="InterPro" id="IPR001503">
    <property type="entry name" value="Glyco_trans_10"/>
</dbReference>
<feature type="non-terminal residue" evidence="4">
    <location>
        <position position="112"/>
    </location>
</feature>
<evidence type="ECO:0000259" key="3">
    <source>
        <dbReference type="Pfam" id="PF17039"/>
    </source>
</evidence>
<sequence>YYGNSHYYIGLGHMALKMAGCPVSNCILSSNRSRYPITDWDAIVWHFRSSDRSLPVHRSPNSRYVFYMMESPLNLFAKDLKEYNELFNWTMTYRLDSTFPHPYGQVFRRSEV</sequence>
<evidence type="ECO:0000313" key="4">
    <source>
        <dbReference type="EMBL" id="CAL4122202.1"/>
    </source>
</evidence>
<keyword evidence="5" id="KW-1185">Reference proteome</keyword>
<comment type="subcellular location">
    <subcellularLocation>
        <location evidence="1">Golgi apparatus</location>
        <location evidence="1">Golgi stack membrane</location>
        <topology evidence="1">Single-pass type II membrane protein</topology>
    </subcellularLocation>
</comment>
<dbReference type="InterPro" id="IPR031481">
    <property type="entry name" value="Glyco_tran_10_N"/>
</dbReference>
<evidence type="ECO:0000313" key="5">
    <source>
        <dbReference type="Proteomes" id="UP001497623"/>
    </source>
</evidence>
<accession>A0AAV2RFS6</accession>
<dbReference type="AlphaFoldDB" id="A0AAV2RFS6"/>
<evidence type="ECO:0000256" key="2">
    <source>
        <dbReference type="ARBA" id="ARBA00023034"/>
    </source>
</evidence>
<comment type="caution">
    <text evidence="4">The sequence shown here is derived from an EMBL/GenBank/DDBJ whole genome shotgun (WGS) entry which is preliminary data.</text>
</comment>
<feature type="non-terminal residue" evidence="4">
    <location>
        <position position="1"/>
    </location>
</feature>
<dbReference type="PANTHER" id="PTHR48438">
    <property type="entry name" value="ALPHA-(1,3)-FUCOSYLTRANSFERASE C-RELATED"/>
    <property type="match status" value="1"/>
</dbReference>